<keyword evidence="5" id="KW-0949">S-adenosyl-L-methionine</keyword>
<comment type="similarity">
    <text evidence="6">Belongs to the methyltransferase superfamily. RlmI family.</text>
</comment>
<name>A0A1Y1JKZ9_PLAGO</name>
<dbReference type="InterPro" id="IPR041532">
    <property type="entry name" value="RlmI-like_PUA"/>
</dbReference>
<dbReference type="RefSeq" id="XP_028544897.1">
    <property type="nucleotide sequence ID" value="XM_028689096.1"/>
</dbReference>
<reference evidence="9" key="1">
    <citation type="submission" date="2017-04" db="EMBL/GenBank/DDBJ databases">
        <title>Plasmodium gonderi genome.</title>
        <authorList>
            <person name="Arisue N."/>
            <person name="Honma H."/>
            <person name="Kawai S."/>
            <person name="Tougan T."/>
            <person name="Tanabe K."/>
            <person name="Horii T."/>
        </authorList>
    </citation>
    <scope>NUCLEOTIDE SEQUENCE [LARGE SCALE GENOMIC DNA]</scope>
    <source>
        <strain evidence="9">ATCC 30045</strain>
    </source>
</reference>
<comment type="caution">
    <text evidence="8">The sequence shown here is derived from an EMBL/GenBank/DDBJ whole genome shotgun (WGS) entry which is preliminary data.</text>
</comment>
<dbReference type="Gene3D" id="3.30.750.80">
    <property type="entry name" value="RNA methyltransferase domain (HRMD) like"/>
    <property type="match status" value="1"/>
</dbReference>
<gene>
    <name evidence="8" type="ORF">PGO_123060</name>
</gene>
<dbReference type="SUPFAM" id="SSF88697">
    <property type="entry name" value="PUA domain-like"/>
    <property type="match status" value="1"/>
</dbReference>
<dbReference type="Proteomes" id="UP000195521">
    <property type="component" value="Unassembled WGS sequence"/>
</dbReference>
<dbReference type="Gene3D" id="2.30.130.10">
    <property type="entry name" value="PUA domain"/>
    <property type="match status" value="1"/>
</dbReference>
<dbReference type="GO" id="GO:0003723">
    <property type="term" value="F:RNA binding"/>
    <property type="evidence" value="ECO:0007669"/>
    <property type="project" value="InterPro"/>
</dbReference>
<evidence type="ECO:0000256" key="1">
    <source>
        <dbReference type="ARBA" id="ARBA00004496"/>
    </source>
</evidence>
<keyword evidence="3" id="KW-0489">Methyltransferase</keyword>
<organism evidence="8 9">
    <name type="scientific">Plasmodium gonderi</name>
    <dbReference type="NCBI Taxonomy" id="77519"/>
    <lineage>
        <taxon>Eukaryota</taxon>
        <taxon>Sar</taxon>
        <taxon>Alveolata</taxon>
        <taxon>Apicomplexa</taxon>
        <taxon>Aconoidasida</taxon>
        <taxon>Haemosporida</taxon>
        <taxon>Plasmodiidae</taxon>
        <taxon>Plasmodium</taxon>
        <taxon>Plasmodium (Plasmodium)</taxon>
    </lineage>
</organism>
<dbReference type="Gene3D" id="3.40.50.150">
    <property type="entry name" value="Vaccinia Virus protein VP39"/>
    <property type="match status" value="1"/>
</dbReference>
<evidence type="ECO:0000256" key="3">
    <source>
        <dbReference type="ARBA" id="ARBA00022603"/>
    </source>
</evidence>
<keyword evidence="2" id="KW-0963">Cytoplasm</keyword>
<keyword evidence="4" id="KW-0808">Transferase</keyword>
<keyword evidence="9" id="KW-1185">Reference proteome</keyword>
<feature type="domain" description="RlmI-like PUA" evidence="7">
    <location>
        <begin position="212"/>
        <end position="265"/>
    </location>
</feature>
<evidence type="ECO:0000256" key="6">
    <source>
        <dbReference type="ARBA" id="ARBA00038091"/>
    </source>
</evidence>
<dbReference type="GeneID" id="39749045"/>
<dbReference type="PROSITE" id="PS50890">
    <property type="entry name" value="PUA"/>
    <property type="match status" value="1"/>
</dbReference>
<dbReference type="OrthoDB" id="333664at2759"/>
<dbReference type="EMBL" id="BDQF01000013">
    <property type="protein sequence ID" value="GAW82308.1"/>
    <property type="molecule type" value="Genomic_DNA"/>
</dbReference>
<evidence type="ECO:0000313" key="9">
    <source>
        <dbReference type="Proteomes" id="UP000195521"/>
    </source>
</evidence>
<dbReference type="InterPro" id="IPR015947">
    <property type="entry name" value="PUA-like_sf"/>
</dbReference>
<evidence type="ECO:0000259" key="7">
    <source>
        <dbReference type="Pfam" id="PF17785"/>
    </source>
</evidence>
<dbReference type="Pfam" id="PF17785">
    <property type="entry name" value="PUA_3"/>
    <property type="match status" value="1"/>
</dbReference>
<comment type="subcellular location">
    <subcellularLocation>
        <location evidence="1">Cytoplasm</location>
    </subcellularLocation>
</comment>
<dbReference type="PANTHER" id="PTHR42873">
    <property type="entry name" value="RIBOSOMAL RNA LARGE SUBUNIT METHYLTRANSFERASE"/>
    <property type="match status" value="1"/>
</dbReference>
<dbReference type="AlphaFoldDB" id="A0A1Y1JKZ9"/>
<dbReference type="InterPro" id="IPR029063">
    <property type="entry name" value="SAM-dependent_MTases_sf"/>
</dbReference>
<evidence type="ECO:0000256" key="2">
    <source>
        <dbReference type="ARBA" id="ARBA00022490"/>
    </source>
</evidence>
<evidence type="ECO:0000313" key="8">
    <source>
        <dbReference type="EMBL" id="GAW82308.1"/>
    </source>
</evidence>
<dbReference type="OMA" id="FKGIHKY"/>
<dbReference type="InterPro" id="IPR036974">
    <property type="entry name" value="PUA_sf"/>
</dbReference>
<sequence>MTRIAYKMPLSIGGKKFKNWHNHSTICNCRYYGNCCNSFALSRGKKNHFSTCTRSGNLKASCAPSREVNNNGKASKHRMTPFLDEYEMKIIHNKRITFSSEFKNRINVFLKPLEEDVVTCDEVEEVPTVHTVEKDQVVIMGKNIDNSEVQINTEMCSKIGDRYINKESEKKSEKIEKEKTFLERVNRKKGEGSTKNHKIKFLPLERYIALTKNKHKYVYDFEIKNIGELGKYEAGEIVNIYFYNKEELGIGILNRKSNIVLRIIDTDMKKTINDHFFLCKLYESIKRRFQYLYKNISIYNFMHSLKFSNGVNLYCKVVNSTNDDLPGLSVYIIGKNIFIRYDNLGIQKFRYLIENELDTIFSPKNIFCKKIVSKKEKRAQQGKEYIFEPIKGEDLELSYSENGLTFYNNISDISYDIFHIENKQDRLFLRSICHSYNILNVNGNVGEYIISCTSIPDATNTSPHSEEIPNVSIILSKCAKNVNYIDKNISRNTCGQVMCLYREDILDELNNMHLNNLRFGLIIYNICSNIVYRTNSYTSMYGKRHTASFKGIHKYLFFLSYLLQKNGLLFLTVQLSAQDYDKFLNIVKCVFERKKRNLSIIYENSCSLEDNILCNDSNTCYLRSVCFRLGHS</sequence>
<accession>A0A1Y1JKZ9</accession>
<dbReference type="PANTHER" id="PTHR42873:SF1">
    <property type="entry name" value="S-ADENOSYLMETHIONINE-DEPENDENT METHYLTRANSFERASE DOMAIN-CONTAINING PROTEIN"/>
    <property type="match status" value="1"/>
</dbReference>
<evidence type="ECO:0000256" key="5">
    <source>
        <dbReference type="ARBA" id="ARBA00022691"/>
    </source>
</evidence>
<evidence type="ECO:0000256" key="4">
    <source>
        <dbReference type="ARBA" id="ARBA00022679"/>
    </source>
</evidence>
<protein>
    <recommendedName>
        <fullName evidence="7">RlmI-like PUA domain-containing protein</fullName>
    </recommendedName>
</protein>
<proteinExistence type="inferred from homology"/>